<sequence>MIVSIPQGSGKRDRSPSPEPPSLEQEWVEDGEELKAQDSVEGPSDESASEQSGQEDIQLVSASQSQRLLILTLTEMVRSAFKLPLAEVTEPHWSSLGSLRPLQNLTCPVDNAQGLKDPVDKKLESLLKVSFSLASKAIQPAVAAIGICQSIKDQVKRPDRPNQEDDLPESKKVISRAMCFAIDALTDSIQQVSRLALAHMRRLLWLKNWSAELLCKQFPFSWGTFIWQSFGQIYP</sequence>
<organism evidence="2 3">
    <name type="scientific">Aquarana catesbeiana</name>
    <name type="common">American bullfrog</name>
    <name type="synonym">Rana catesbeiana</name>
    <dbReference type="NCBI Taxonomy" id="8400"/>
    <lineage>
        <taxon>Eukaryota</taxon>
        <taxon>Metazoa</taxon>
        <taxon>Chordata</taxon>
        <taxon>Craniata</taxon>
        <taxon>Vertebrata</taxon>
        <taxon>Euteleostomi</taxon>
        <taxon>Amphibia</taxon>
        <taxon>Batrachia</taxon>
        <taxon>Anura</taxon>
        <taxon>Neobatrachia</taxon>
        <taxon>Ranoidea</taxon>
        <taxon>Ranidae</taxon>
        <taxon>Aquarana</taxon>
    </lineage>
</organism>
<feature type="region of interest" description="Disordered" evidence="1">
    <location>
        <begin position="1"/>
        <end position="56"/>
    </location>
</feature>
<dbReference type="Gene3D" id="1.10.287.3160">
    <property type="match status" value="1"/>
</dbReference>
<evidence type="ECO:0000256" key="1">
    <source>
        <dbReference type="SAM" id="MobiDB-lite"/>
    </source>
</evidence>
<dbReference type="Proteomes" id="UP000228934">
    <property type="component" value="Unassembled WGS sequence"/>
</dbReference>
<dbReference type="EMBL" id="KV927514">
    <property type="protein sequence ID" value="PIO32759.1"/>
    <property type="molecule type" value="Genomic_DNA"/>
</dbReference>
<feature type="non-terminal residue" evidence="2">
    <location>
        <position position="235"/>
    </location>
</feature>
<proteinExistence type="predicted"/>
<gene>
    <name evidence="2" type="ORF">AB205_0009020</name>
</gene>
<accession>A0A2G9RXZ2</accession>
<evidence type="ECO:0000313" key="2">
    <source>
        <dbReference type="EMBL" id="PIO32759.1"/>
    </source>
</evidence>
<keyword evidence="3" id="KW-1185">Reference proteome</keyword>
<dbReference type="AlphaFoldDB" id="A0A2G9RXZ2"/>
<evidence type="ECO:0000313" key="3">
    <source>
        <dbReference type="Proteomes" id="UP000228934"/>
    </source>
</evidence>
<reference evidence="3" key="1">
    <citation type="journal article" date="2017" name="Nat. Commun.">
        <title>The North American bullfrog draft genome provides insight into hormonal regulation of long noncoding RNA.</title>
        <authorList>
            <person name="Hammond S.A."/>
            <person name="Warren R.L."/>
            <person name="Vandervalk B.P."/>
            <person name="Kucuk E."/>
            <person name="Khan H."/>
            <person name="Gibb E.A."/>
            <person name="Pandoh P."/>
            <person name="Kirk H."/>
            <person name="Zhao Y."/>
            <person name="Jones M."/>
            <person name="Mungall A.J."/>
            <person name="Coope R."/>
            <person name="Pleasance S."/>
            <person name="Moore R.A."/>
            <person name="Holt R.A."/>
            <person name="Round J.M."/>
            <person name="Ohora S."/>
            <person name="Walle B.V."/>
            <person name="Veldhoen N."/>
            <person name="Helbing C.C."/>
            <person name="Birol I."/>
        </authorList>
    </citation>
    <scope>NUCLEOTIDE SEQUENCE [LARGE SCALE GENOMIC DNA]</scope>
</reference>
<name>A0A2G9RXZ2_AQUCT</name>
<protein>
    <recommendedName>
        <fullName evidence="4">Lamina-associated polypeptide 2 alpha C-terminal domain-containing protein</fullName>
    </recommendedName>
</protein>
<evidence type="ECO:0008006" key="4">
    <source>
        <dbReference type="Google" id="ProtNLM"/>
    </source>
</evidence>